<evidence type="ECO:0000313" key="1">
    <source>
        <dbReference type="EMBL" id="MBX72292.1"/>
    </source>
</evidence>
<dbReference type="EMBL" id="GGEC01091808">
    <property type="protein sequence ID" value="MBX72292.1"/>
    <property type="molecule type" value="Transcribed_RNA"/>
</dbReference>
<sequence>MNFVTALGFGKRIYTPCSQTQFFCAMQKTSRPVFSGLFIQPINQMNEDNK</sequence>
<protein>
    <submittedName>
        <fullName evidence="1">Uncharacterized protein</fullName>
    </submittedName>
</protein>
<proteinExistence type="predicted"/>
<accession>A0A2P2QZ75</accession>
<reference evidence="1" key="1">
    <citation type="submission" date="2018-02" db="EMBL/GenBank/DDBJ databases">
        <title>Rhizophora mucronata_Transcriptome.</title>
        <authorList>
            <person name="Meera S.P."/>
            <person name="Sreeshan A."/>
            <person name="Augustine A."/>
        </authorList>
    </citation>
    <scope>NUCLEOTIDE SEQUENCE</scope>
    <source>
        <tissue evidence="1">Leaf</tissue>
    </source>
</reference>
<organism evidence="1">
    <name type="scientific">Rhizophora mucronata</name>
    <name type="common">Asiatic mangrove</name>
    <dbReference type="NCBI Taxonomy" id="61149"/>
    <lineage>
        <taxon>Eukaryota</taxon>
        <taxon>Viridiplantae</taxon>
        <taxon>Streptophyta</taxon>
        <taxon>Embryophyta</taxon>
        <taxon>Tracheophyta</taxon>
        <taxon>Spermatophyta</taxon>
        <taxon>Magnoliopsida</taxon>
        <taxon>eudicotyledons</taxon>
        <taxon>Gunneridae</taxon>
        <taxon>Pentapetalae</taxon>
        <taxon>rosids</taxon>
        <taxon>fabids</taxon>
        <taxon>Malpighiales</taxon>
        <taxon>Rhizophoraceae</taxon>
        <taxon>Rhizophora</taxon>
    </lineage>
</organism>
<name>A0A2P2QZ75_RHIMU</name>
<dbReference type="AlphaFoldDB" id="A0A2P2QZ75"/>